<feature type="compositionally biased region" description="Polar residues" evidence="1">
    <location>
        <begin position="1"/>
        <end position="15"/>
    </location>
</feature>
<feature type="region of interest" description="Disordered" evidence="1">
    <location>
        <begin position="1"/>
        <end position="54"/>
    </location>
</feature>
<feature type="region of interest" description="Disordered" evidence="1">
    <location>
        <begin position="612"/>
        <end position="639"/>
    </location>
</feature>
<feature type="compositionally biased region" description="Basic and acidic residues" evidence="1">
    <location>
        <begin position="509"/>
        <end position="518"/>
    </location>
</feature>
<dbReference type="InParanoid" id="A0A316V4Q3"/>
<keyword evidence="3" id="KW-1185">Reference proteome</keyword>
<dbReference type="EMBL" id="KZ819606">
    <property type="protein sequence ID" value="PWN31998.1"/>
    <property type="molecule type" value="Genomic_DNA"/>
</dbReference>
<dbReference type="AlphaFoldDB" id="A0A316V4Q3"/>
<feature type="region of interest" description="Disordered" evidence="1">
    <location>
        <begin position="486"/>
        <end position="543"/>
    </location>
</feature>
<feature type="compositionally biased region" description="Polar residues" evidence="1">
    <location>
        <begin position="246"/>
        <end position="257"/>
    </location>
</feature>
<feature type="region of interest" description="Disordered" evidence="1">
    <location>
        <begin position="232"/>
        <end position="264"/>
    </location>
</feature>
<evidence type="ECO:0000256" key="1">
    <source>
        <dbReference type="SAM" id="MobiDB-lite"/>
    </source>
</evidence>
<feature type="compositionally biased region" description="Polar residues" evidence="1">
    <location>
        <begin position="372"/>
        <end position="384"/>
    </location>
</feature>
<evidence type="ECO:0000313" key="2">
    <source>
        <dbReference type="EMBL" id="PWN31998.1"/>
    </source>
</evidence>
<proteinExistence type="predicted"/>
<feature type="compositionally biased region" description="Basic and acidic residues" evidence="1">
    <location>
        <begin position="336"/>
        <end position="346"/>
    </location>
</feature>
<protein>
    <submittedName>
        <fullName evidence="2">Uncharacterized protein</fullName>
    </submittedName>
</protein>
<evidence type="ECO:0000313" key="3">
    <source>
        <dbReference type="Proteomes" id="UP000245771"/>
    </source>
</evidence>
<gene>
    <name evidence="2" type="ORF">FA14DRAFT_181917</name>
</gene>
<name>A0A316V4Q3_9BASI</name>
<reference evidence="2 3" key="1">
    <citation type="journal article" date="2018" name="Mol. Biol. Evol.">
        <title>Broad Genomic Sampling Reveals a Smut Pathogenic Ancestry of the Fungal Clade Ustilaginomycotina.</title>
        <authorList>
            <person name="Kijpornyongpan T."/>
            <person name="Mondo S.J."/>
            <person name="Barry K."/>
            <person name="Sandor L."/>
            <person name="Lee J."/>
            <person name="Lipzen A."/>
            <person name="Pangilinan J."/>
            <person name="LaButti K."/>
            <person name="Hainaut M."/>
            <person name="Henrissat B."/>
            <person name="Grigoriev I.V."/>
            <person name="Spatafora J.W."/>
            <person name="Aime M.C."/>
        </authorList>
    </citation>
    <scope>NUCLEOTIDE SEQUENCE [LARGE SCALE GENOMIC DNA]</scope>
    <source>
        <strain evidence="2 3">MCA 3882</strain>
    </source>
</reference>
<feature type="region of interest" description="Disordered" evidence="1">
    <location>
        <begin position="335"/>
        <end position="402"/>
    </location>
</feature>
<accession>A0A316V4Q3</accession>
<feature type="compositionally biased region" description="Basic residues" evidence="1">
    <location>
        <begin position="519"/>
        <end position="532"/>
    </location>
</feature>
<dbReference type="Proteomes" id="UP000245771">
    <property type="component" value="Unassembled WGS sequence"/>
</dbReference>
<sequence length="639" mass="73792">MLTSDNNSPTHSQSTEEFDWQSLLATSPDRPSTGKEGSTINTKEDSSPDRIITAVKPSNKISQAEPKRSMEAAHQIIPQTAKTKSHLTLSEKEKRLNLLKKERYKRYKAGVKKRTGYSSMYEARMHYLRTLEARGKGTDEQLALLNKHRAKKNSRTRRYHAKMRLEKNPEGAIKEDLRISKTFGAVNLLKYSRFRHSIEPLRAGDESDSSSSEFDWTNFLVTSPSQNVINQLHPHSPKLPSAGLPVSQTSAPLSTSETSKKVKQERYKRVWEQEKKRFELATPKGKEELLASKNARQAKHRRKLKELTGYTRRSDALLAQIRIMKEQGTATEEQLEYLRNERDKNRVHQKRQRDRRRDKLRLERQSKRTSKENPPNTQQHSSPLTVAKKTVAKKSTSPNASRIIAEAKSQKYKRQWQQEKARFEAATPEEKEFIMASKRARQANLSNAGKTSRPSSPHAVSSDDFDWTAYLMEDIGPSYISYVPTQQDHSGAHHHTEATIEQQSKPMKPRKEMSEERRISRKKSYYKYKAKQASKTPEEKQADLIKRREQQRRNHIKTKEMTGFTTLHNARVSHFRELESIGQASDEQLRYLNKDRERKRVSKLKKTLKLHASGLVKQKVIKKKPENKNPEGPNSSSQV</sequence>
<dbReference type="GeneID" id="37022935"/>
<dbReference type="RefSeq" id="XP_025352300.1">
    <property type="nucleotide sequence ID" value="XM_025501154.1"/>
</dbReference>
<feature type="compositionally biased region" description="Low complexity" evidence="1">
    <location>
        <begin position="385"/>
        <end position="397"/>
    </location>
</feature>
<feature type="compositionally biased region" description="Basic and acidic residues" evidence="1">
    <location>
        <begin position="355"/>
        <end position="371"/>
    </location>
</feature>
<organism evidence="2 3">
    <name type="scientific">Meira miltonrushii</name>
    <dbReference type="NCBI Taxonomy" id="1280837"/>
    <lineage>
        <taxon>Eukaryota</taxon>
        <taxon>Fungi</taxon>
        <taxon>Dikarya</taxon>
        <taxon>Basidiomycota</taxon>
        <taxon>Ustilaginomycotina</taxon>
        <taxon>Exobasidiomycetes</taxon>
        <taxon>Exobasidiales</taxon>
        <taxon>Brachybasidiaceae</taxon>
        <taxon>Meira</taxon>
    </lineage>
</organism>
<feature type="compositionally biased region" description="Low complexity" evidence="1">
    <location>
        <begin position="630"/>
        <end position="639"/>
    </location>
</feature>